<dbReference type="GO" id="GO:0031123">
    <property type="term" value="P:RNA 3'-end processing"/>
    <property type="evidence" value="ECO:0007669"/>
    <property type="project" value="TreeGrafter"/>
</dbReference>
<dbReference type="GO" id="GO:0050265">
    <property type="term" value="F:RNA uridylyltransferase activity"/>
    <property type="evidence" value="ECO:0007669"/>
    <property type="project" value="TreeGrafter"/>
</dbReference>
<accession>A0A915CF65</accession>
<protein>
    <submittedName>
        <fullName evidence="4">PAP-associated domain-containing protein</fullName>
    </submittedName>
</protein>
<dbReference type="Proteomes" id="UP000887569">
    <property type="component" value="Unplaced"/>
</dbReference>
<feature type="domain" description="Poly(A) RNA polymerase mitochondrial-like central palm" evidence="2">
    <location>
        <begin position="67"/>
        <end position="220"/>
    </location>
</feature>
<proteinExistence type="predicted"/>
<evidence type="ECO:0000256" key="1">
    <source>
        <dbReference type="SAM" id="MobiDB-lite"/>
    </source>
</evidence>
<dbReference type="WBParaSite" id="PgR133_g005_t01">
    <property type="protein sequence ID" value="PgR133_g005_t01"/>
    <property type="gene ID" value="PgR133_g005"/>
</dbReference>
<reference evidence="4" key="1">
    <citation type="submission" date="2022-11" db="UniProtKB">
        <authorList>
            <consortium name="WormBaseParasite"/>
        </authorList>
    </citation>
    <scope>IDENTIFICATION</scope>
</reference>
<evidence type="ECO:0000259" key="2">
    <source>
        <dbReference type="Pfam" id="PF22600"/>
    </source>
</evidence>
<dbReference type="PANTHER" id="PTHR12271">
    <property type="entry name" value="POLY A POLYMERASE CID PAP -RELATED"/>
    <property type="match status" value="1"/>
</dbReference>
<feature type="compositionally biased region" description="Low complexity" evidence="1">
    <location>
        <begin position="31"/>
        <end position="40"/>
    </location>
</feature>
<dbReference type="SUPFAM" id="SSF81631">
    <property type="entry name" value="PAP/OAS1 substrate-binding domain"/>
    <property type="match status" value="1"/>
</dbReference>
<evidence type="ECO:0000313" key="3">
    <source>
        <dbReference type="Proteomes" id="UP000887569"/>
    </source>
</evidence>
<dbReference type="AlphaFoldDB" id="A0A915CF65"/>
<dbReference type="Pfam" id="PF22600">
    <property type="entry name" value="MTPAP-like_central"/>
    <property type="match status" value="1"/>
</dbReference>
<feature type="region of interest" description="Disordered" evidence="1">
    <location>
        <begin position="29"/>
        <end position="50"/>
    </location>
</feature>
<organism evidence="3 4">
    <name type="scientific">Parascaris univalens</name>
    <name type="common">Nematode worm</name>
    <dbReference type="NCBI Taxonomy" id="6257"/>
    <lineage>
        <taxon>Eukaryota</taxon>
        <taxon>Metazoa</taxon>
        <taxon>Ecdysozoa</taxon>
        <taxon>Nematoda</taxon>
        <taxon>Chromadorea</taxon>
        <taxon>Rhabditida</taxon>
        <taxon>Spirurina</taxon>
        <taxon>Ascaridomorpha</taxon>
        <taxon>Ascaridoidea</taxon>
        <taxon>Ascarididae</taxon>
        <taxon>Parascaris</taxon>
    </lineage>
</organism>
<keyword evidence="3" id="KW-1185">Reference proteome</keyword>
<dbReference type="SUPFAM" id="SSF81301">
    <property type="entry name" value="Nucleotidyltransferase"/>
    <property type="match status" value="1"/>
</dbReference>
<name>A0A915CF65_PARUN</name>
<dbReference type="InterPro" id="IPR054708">
    <property type="entry name" value="MTPAP-like_central"/>
</dbReference>
<dbReference type="Gene3D" id="1.10.1410.10">
    <property type="match status" value="1"/>
</dbReference>
<dbReference type="InterPro" id="IPR043519">
    <property type="entry name" value="NT_sf"/>
</dbReference>
<dbReference type="Gene3D" id="3.30.460.10">
    <property type="entry name" value="Beta Polymerase, domain 2"/>
    <property type="match status" value="1"/>
</dbReference>
<sequence>MLNLRILRRFRLLYRLNFNKKLHITQQRIGSSKSAKSKSSGNDTSTSRPSFEEINSRYAQKIVRLGELLNEAQQNYRNNNAKRLLEMRDLVSRIEKKACSANSRLVPIGSLSNSFVFDSSSDVDVCFFPLLARELRAEFNADFHQNLSFRERFMRIMFERIVGDEEIGGNDLNMDECMVLYRARVPILVIKYKNGLSVDVQFPSDSYQAMRNTNLVRHYAMADRRFGLVYMWLRTLFRSLGIMRSKEGLFSSYHILCLVAHFLQCTSGALSKTVLPVLIRSHAHLVGPDVDIDKVVEMLGQPVEGRTLQGWCSENRMNAGELAVRLIDYYANMDIFRCAISLDKGTLERKKQPSSENWLQIFDPYSKANVCKRRDAGDAFQHAINFVFHKMQDGLLLDSFPRFPEASEFMLKSEWTRWRFQKVKYRRDEANEGNKDSFLIAHLNNEDV</sequence>
<evidence type="ECO:0000313" key="4">
    <source>
        <dbReference type="WBParaSite" id="PgR133_g005_t01"/>
    </source>
</evidence>
<dbReference type="PANTHER" id="PTHR12271:SF12">
    <property type="entry name" value="POLYMERASE NUCLEOTIDYL TRANSFERASE DOMAIN-CONTAINING PROTEIN"/>
    <property type="match status" value="1"/>
</dbReference>